<accession>A0A150L927</accession>
<evidence type="ECO:0000313" key="1">
    <source>
        <dbReference type="EMBL" id="KYD08831.1"/>
    </source>
</evidence>
<name>A0A150L927_9BACI</name>
<dbReference type="Proteomes" id="UP000075683">
    <property type="component" value="Unassembled WGS sequence"/>
</dbReference>
<sequence length="39" mass="4547">MRPGFIPEGQEKIPALNIDYRFSNDKITVERQGEKGEWP</sequence>
<dbReference type="STRING" id="301148.B4135_0513"/>
<dbReference type="AlphaFoldDB" id="A0A150L927"/>
<reference evidence="1 2" key="1">
    <citation type="submission" date="2016-01" db="EMBL/GenBank/DDBJ databases">
        <title>Draft Genome Sequences of Seven Thermophilic Sporeformers Isolated from Foods.</title>
        <authorList>
            <person name="Berendsen E.M."/>
            <person name="Wells-Bennik M.H."/>
            <person name="Krawcyk A.O."/>
            <person name="De Jong A."/>
            <person name="Holsappel S."/>
            <person name="Eijlander R.T."/>
            <person name="Kuipers O.P."/>
        </authorList>
    </citation>
    <scope>NUCLEOTIDE SEQUENCE [LARGE SCALE GENOMIC DNA]</scope>
    <source>
        <strain evidence="1 2">B4135</strain>
    </source>
</reference>
<gene>
    <name evidence="1" type="ORF">B4135_0513</name>
</gene>
<organism evidence="1 2">
    <name type="scientific">Caldibacillus debilis</name>
    <dbReference type="NCBI Taxonomy" id="301148"/>
    <lineage>
        <taxon>Bacteria</taxon>
        <taxon>Bacillati</taxon>
        <taxon>Bacillota</taxon>
        <taxon>Bacilli</taxon>
        <taxon>Bacillales</taxon>
        <taxon>Bacillaceae</taxon>
        <taxon>Caldibacillus</taxon>
    </lineage>
</organism>
<protein>
    <submittedName>
        <fullName evidence="1">Uncharacterized protein</fullName>
    </submittedName>
</protein>
<evidence type="ECO:0000313" key="2">
    <source>
        <dbReference type="Proteomes" id="UP000075683"/>
    </source>
</evidence>
<dbReference type="EMBL" id="LQYT01000135">
    <property type="protein sequence ID" value="KYD08831.1"/>
    <property type="molecule type" value="Genomic_DNA"/>
</dbReference>
<proteinExistence type="predicted"/>
<comment type="caution">
    <text evidence="1">The sequence shown here is derived from an EMBL/GenBank/DDBJ whole genome shotgun (WGS) entry which is preliminary data.</text>
</comment>